<evidence type="ECO:0000256" key="2">
    <source>
        <dbReference type="SAM" id="Phobius"/>
    </source>
</evidence>
<gene>
    <name evidence="3" type="ORF">A3I48_02115</name>
</gene>
<dbReference type="Pfam" id="PF13620">
    <property type="entry name" value="CarboxypepD_reg"/>
    <property type="match status" value="1"/>
</dbReference>
<keyword evidence="2" id="KW-0812">Transmembrane</keyword>
<evidence type="ECO:0000313" key="3">
    <source>
        <dbReference type="EMBL" id="OGE65008.1"/>
    </source>
</evidence>
<evidence type="ECO:0000256" key="1">
    <source>
        <dbReference type="SAM" id="MobiDB-lite"/>
    </source>
</evidence>
<protein>
    <recommendedName>
        <fullName evidence="5">SD-repeat containing protein B domain-containing protein</fullName>
    </recommendedName>
</protein>
<accession>A0A1F5MI24</accession>
<feature type="region of interest" description="Disordered" evidence="1">
    <location>
        <begin position="32"/>
        <end position="66"/>
    </location>
</feature>
<reference evidence="3 4" key="1">
    <citation type="journal article" date="2016" name="Nat. Commun.">
        <title>Thousands of microbial genomes shed light on interconnected biogeochemical processes in an aquifer system.</title>
        <authorList>
            <person name="Anantharaman K."/>
            <person name="Brown C.T."/>
            <person name="Hug L.A."/>
            <person name="Sharon I."/>
            <person name="Castelle C.J."/>
            <person name="Probst A.J."/>
            <person name="Thomas B.C."/>
            <person name="Singh A."/>
            <person name="Wilkins M.J."/>
            <person name="Karaoz U."/>
            <person name="Brodie E.L."/>
            <person name="Williams K.H."/>
            <person name="Hubbard S.S."/>
            <person name="Banfield J.F."/>
        </authorList>
    </citation>
    <scope>NUCLEOTIDE SEQUENCE [LARGE SCALE GENOMIC DNA]</scope>
</reference>
<evidence type="ECO:0008006" key="5">
    <source>
        <dbReference type="Google" id="ProtNLM"/>
    </source>
</evidence>
<dbReference type="Gene3D" id="2.60.40.1120">
    <property type="entry name" value="Carboxypeptidase-like, regulatory domain"/>
    <property type="match status" value="1"/>
</dbReference>
<sequence length="367" mass="40138">MNQQGFAPIILILILVVGGFFVATKILPKNNTTPLLNQEKGSSDSVRSSSSSATTSRPAAPAATNKPVKLGSIKGKVVGGYYSRGLANATVTAKGEIQKTVSTDSAGNFTVADLPVGKYTLSFSHPDYINFADWKDFEVEERNNYLNRTPNGFLKDFKPTTIKGTVFVDRDGNNQKDSGDEGLDAGLEIYNKVGDSSWNLYQNVQADKSGNFSVSIKDVSTYKVVPLFYTFFNKPSNEEQFVVDGYGEAKEYSFAYYPTASQAKFDILVFNDKNENSVQDTDEEYIDFYYAEVTNTTTGKSYKTSVSAQTGGGKGNPVTDYGVYKVKLIPGDDSWAYYYKVTKSEDIATVGNNTGDVTIKLGAHKLN</sequence>
<organism evidence="3 4">
    <name type="scientific">Candidatus Daviesbacteria bacterium RIFCSPLOWO2_02_FULL_36_7</name>
    <dbReference type="NCBI Taxonomy" id="1797792"/>
    <lineage>
        <taxon>Bacteria</taxon>
        <taxon>Candidatus Daviesiibacteriota</taxon>
    </lineage>
</organism>
<feature type="transmembrane region" description="Helical" evidence="2">
    <location>
        <begin position="6"/>
        <end position="27"/>
    </location>
</feature>
<dbReference type="Proteomes" id="UP000178859">
    <property type="component" value="Unassembled WGS sequence"/>
</dbReference>
<evidence type="ECO:0000313" key="4">
    <source>
        <dbReference type="Proteomes" id="UP000178859"/>
    </source>
</evidence>
<name>A0A1F5MI24_9BACT</name>
<keyword evidence="2" id="KW-1133">Transmembrane helix</keyword>
<keyword evidence="2" id="KW-0472">Membrane</keyword>
<feature type="compositionally biased region" description="Low complexity" evidence="1">
    <location>
        <begin position="43"/>
        <end position="63"/>
    </location>
</feature>
<dbReference type="InterPro" id="IPR013784">
    <property type="entry name" value="Carb-bd-like_fold"/>
</dbReference>
<proteinExistence type="predicted"/>
<dbReference type="EMBL" id="MFDT01000009">
    <property type="protein sequence ID" value="OGE65008.1"/>
    <property type="molecule type" value="Genomic_DNA"/>
</dbReference>
<comment type="caution">
    <text evidence="3">The sequence shown here is derived from an EMBL/GenBank/DDBJ whole genome shotgun (WGS) entry which is preliminary data.</text>
</comment>
<dbReference type="AlphaFoldDB" id="A0A1F5MI24"/>
<dbReference type="SUPFAM" id="SSF49452">
    <property type="entry name" value="Starch-binding domain-like"/>
    <property type="match status" value="1"/>
</dbReference>
<dbReference type="GO" id="GO:0030246">
    <property type="term" value="F:carbohydrate binding"/>
    <property type="evidence" value="ECO:0007669"/>
    <property type="project" value="InterPro"/>
</dbReference>